<proteinExistence type="predicted"/>
<dbReference type="RefSeq" id="WP_348520315.1">
    <property type="nucleotide sequence ID" value="NZ_BSUJ01000001.1"/>
</dbReference>
<dbReference type="InterPro" id="IPR050500">
    <property type="entry name" value="Phos_Acetyltrans/Butyryltrans"/>
</dbReference>
<evidence type="ECO:0008006" key="3">
    <source>
        <dbReference type="Google" id="ProtNLM"/>
    </source>
</evidence>
<reference evidence="2" key="1">
    <citation type="journal article" date="2019" name="Int. J. Syst. Evol. Microbiol.">
        <title>The Global Catalogue of Microorganisms (GCM) 10K type strain sequencing project: providing services to taxonomists for standard genome sequencing and annotation.</title>
        <authorList>
            <consortium name="The Broad Institute Genomics Platform"/>
            <consortium name="The Broad Institute Genome Sequencing Center for Infectious Disease"/>
            <person name="Wu L."/>
            <person name="Ma J."/>
        </authorList>
    </citation>
    <scope>NUCLEOTIDE SEQUENCE [LARGE SCALE GENOMIC DNA]</scope>
    <source>
        <strain evidence="2">NBRC 105830</strain>
    </source>
</reference>
<sequence>MNASVYVASPVGHSGKSAVVLGLLDALNRSHAKVGVYRPVTASTPEQDTVLLTALASASADLTPAEAVGVTYDDVHNDPDAALSRIVERFHELERRCDVVVVVGSDFTDVASPTEFAFNAHIAANLGSPVLLVVGADGPRPRTSSR</sequence>
<dbReference type="PANTHER" id="PTHR43356:SF3">
    <property type="entry name" value="PHOSPHATE ACETYLTRANSFERASE"/>
    <property type="match status" value="1"/>
</dbReference>
<evidence type="ECO:0000313" key="2">
    <source>
        <dbReference type="Proteomes" id="UP001157109"/>
    </source>
</evidence>
<protein>
    <recommendedName>
        <fullName evidence="3">Phosphate acetyltransferase</fullName>
    </recommendedName>
</protein>
<gene>
    <name evidence="1" type="ORF">GCM10025862_18760</name>
</gene>
<accession>A0ABQ6HN29</accession>
<organism evidence="1 2">
    <name type="scientific">Arsenicicoccus piscis</name>
    <dbReference type="NCBI Taxonomy" id="673954"/>
    <lineage>
        <taxon>Bacteria</taxon>
        <taxon>Bacillati</taxon>
        <taxon>Actinomycetota</taxon>
        <taxon>Actinomycetes</taxon>
        <taxon>Micrococcales</taxon>
        <taxon>Intrasporangiaceae</taxon>
        <taxon>Arsenicicoccus</taxon>
    </lineage>
</organism>
<dbReference type="Pfam" id="PF13500">
    <property type="entry name" value="AAA_26"/>
    <property type="match status" value="1"/>
</dbReference>
<evidence type="ECO:0000313" key="1">
    <source>
        <dbReference type="EMBL" id="GMA19855.1"/>
    </source>
</evidence>
<dbReference type="SUPFAM" id="SSF52540">
    <property type="entry name" value="P-loop containing nucleoside triphosphate hydrolases"/>
    <property type="match status" value="1"/>
</dbReference>
<dbReference type="CDD" id="cd03109">
    <property type="entry name" value="DTBS"/>
    <property type="match status" value="1"/>
</dbReference>
<dbReference type="Proteomes" id="UP001157109">
    <property type="component" value="Unassembled WGS sequence"/>
</dbReference>
<name>A0ABQ6HN29_9MICO</name>
<dbReference type="Gene3D" id="3.40.50.300">
    <property type="entry name" value="P-loop containing nucleotide triphosphate hydrolases"/>
    <property type="match status" value="1"/>
</dbReference>
<dbReference type="PANTHER" id="PTHR43356">
    <property type="entry name" value="PHOSPHATE ACETYLTRANSFERASE"/>
    <property type="match status" value="1"/>
</dbReference>
<dbReference type="EMBL" id="BSUJ01000001">
    <property type="protein sequence ID" value="GMA19855.1"/>
    <property type="molecule type" value="Genomic_DNA"/>
</dbReference>
<keyword evidence="2" id="KW-1185">Reference proteome</keyword>
<comment type="caution">
    <text evidence="1">The sequence shown here is derived from an EMBL/GenBank/DDBJ whole genome shotgun (WGS) entry which is preliminary data.</text>
</comment>
<dbReference type="InterPro" id="IPR027417">
    <property type="entry name" value="P-loop_NTPase"/>
</dbReference>